<gene>
    <name evidence="1" type="ORF">G3M48_006952</name>
</gene>
<dbReference type="Proteomes" id="UP001397290">
    <property type="component" value="Unassembled WGS sequence"/>
</dbReference>
<evidence type="ECO:0000313" key="1">
    <source>
        <dbReference type="EMBL" id="KAK8143631.1"/>
    </source>
</evidence>
<sequence length="96" mass="11092">MATTQLRMATKDEISDGIIEYYVGAVRFQPRRAIEKASGLVSDEALQAAASETILVPEKRQLLDAEPMQCVQAYIPMDIEDLPRRRHLRRRRRRHS</sequence>
<accession>A0AAW0RP21</accession>
<name>A0AAW0RP21_9HYPO</name>
<protein>
    <submittedName>
        <fullName evidence="1">Uncharacterized protein</fullName>
    </submittedName>
</protein>
<dbReference type="EMBL" id="JAAHCF010000484">
    <property type="protein sequence ID" value="KAK8143631.1"/>
    <property type="molecule type" value="Genomic_DNA"/>
</dbReference>
<reference evidence="1 2" key="1">
    <citation type="submission" date="2020-02" db="EMBL/GenBank/DDBJ databases">
        <title>Comparative genomics of the hypocrealean fungal genus Beauvera.</title>
        <authorList>
            <person name="Showalter D.N."/>
            <person name="Bushley K.E."/>
            <person name="Rehner S.A."/>
        </authorList>
    </citation>
    <scope>NUCLEOTIDE SEQUENCE [LARGE SCALE GENOMIC DNA]</scope>
    <source>
        <strain evidence="1 2">ARSEF4384</strain>
    </source>
</reference>
<organism evidence="1 2">
    <name type="scientific">Beauveria asiatica</name>
    <dbReference type="NCBI Taxonomy" id="1069075"/>
    <lineage>
        <taxon>Eukaryota</taxon>
        <taxon>Fungi</taxon>
        <taxon>Dikarya</taxon>
        <taxon>Ascomycota</taxon>
        <taxon>Pezizomycotina</taxon>
        <taxon>Sordariomycetes</taxon>
        <taxon>Hypocreomycetidae</taxon>
        <taxon>Hypocreales</taxon>
        <taxon>Cordycipitaceae</taxon>
        <taxon>Beauveria</taxon>
    </lineage>
</organism>
<keyword evidence="2" id="KW-1185">Reference proteome</keyword>
<dbReference type="AlphaFoldDB" id="A0AAW0RP21"/>
<evidence type="ECO:0000313" key="2">
    <source>
        <dbReference type="Proteomes" id="UP001397290"/>
    </source>
</evidence>
<comment type="caution">
    <text evidence="1">The sequence shown here is derived from an EMBL/GenBank/DDBJ whole genome shotgun (WGS) entry which is preliminary data.</text>
</comment>
<proteinExistence type="predicted"/>